<dbReference type="InterPro" id="IPR036185">
    <property type="entry name" value="DNA_heli_DnaB-like_N_sf"/>
</dbReference>
<dbReference type="EMBL" id="MT142849">
    <property type="protein sequence ID" value="QJA89500.1"/>
    <property type="molecule type" value="Genomic_DNA"/>
</dbReference>
<evidence type="ECO:0000313" key="5">
    <source>
        <dbReference type="EMBL" id="QJA89500.1"/>
    </source>
</evidence>
<sequence length="446" mass="48801">MIVAPDVIERVAPTLNIQDFFVARHGWIYAAIVALYEHGDAIDAATVGDKLRRLGKLEEAGDLPYIYDLTIETPTALHAETYAKELRSLAVRRQLINAAALVAAAAYDEKANLSNALEVARNVFVVQESRATDNFKLLSSDHILTTAWPSPVWAIPDLLPTGLTILAGRPKLGKSWLALQIAQAIAVGGYALGERVERGPILYLALEDSPARLKDRMLRQGWPTGLPAHFMPIGQFENSVGDLRNGGGHRLAAQIERECYRLVVIDTLSRSCQGDQNDVQAMTRALTPLQQIAHDKNCAILLVDHHRKMAGFESDAVGDILGSTGKGAVCDTAWGLYRERGKAGAKLSITGRDVEEKNLALYMDWQTGAWQLEGDADQIAMTERRQEILDTLDLLNKATVGDIAKEIGQDKGNTFRRLQDMVSAGVIVKEKVGSGVFYSQPPNTVQ</sequence>
<gene>
    <name evidence="4" type="ORF">MM415A01297_0007</name>
    <name evidence="5" type="ORF">MM415B02543_0014</name>
</gene>
<evidence type="ECO:0000256" key="1">
    <source>
        <dbReference type="ARBA" id="ARBA00022705"/>
    </source>
</evidence>
<protein>
    <submittedName>
        <fullName evidence="4">Putative ATPase domain containing protein</fullName>
    </submittedName>
</protein>
<dbReference type="CDD" id="cd00090">
    <property type="entry name" value="HTH_ARSR"/>
    <property type="match status" value="1"/>
</dbReference>
<feature type="domain" description="DNA helicase DnaB-like N-terminal" evidence="3">
    <location>
        <begin position="1"/>
        <end position="87"/>
    </location>
</feature>
<dbReference type="GO" id="GO:0003677">
    <property type="term" value="F:DNA binding"/>
    <property type="evidence" value="ECO:0007669"/>
    <property type="project" value="UniProtKB-KW"/>
</dbReference>
<dbReference type="SUPFAM" id="SSF46785">
    <property type="entry name" value="Winged helix' DNA-binding domain"/>
    <property type="match status" value="1"/>
</dbReference>
<dbReference type="InterPro" id="IPR007693">
    <property type="entry name" value="DNA_helicase_DnaB-like_N"/>
</dbReference>
<dbReference type="InterPro" id="IPR011991">
    <property type="entry name" value="ArsR-like_HTH"/>
</dbReference>
<dbReference type="Pfam" id="PF13481">
    <property type="entry name" value="AAA_25"/>
    <property type="match status" value="1"/>
</dbReference>
<dbReference type="GO" id="GO:0005829">
    <property type="term" value="C:cytosol"/>
    <property type="evidence" value="ECO:0007669"/>
    <property type="project" value="TreeGrafter"/>
</dbReference>
<dbReference type="InterPro" id="IPR027417">
    <property type="entry name" value="P-loop_NTPase"/>
</dbReference>
<organism evidence="4">
    <name type="scientific">viral metagenome</name>
    <dbReference type="NCBI Taxonomy" id="1070528"/>
    <lineage>
        <taxon>unclassified sequences</taxon>
        <taxon>metagenomes</taxon>
        <taxon>organismal metagenomes</taxon>
    </lineage>
</organism>
<dbReference type="InterPro" id="IPR036388">
    <property type="entry name" value="WH-like_DNA-bd_sf"/>
</dbReference>
<dbReference type="Gene3D" id="1.10.860.10">
    <property type="entry name" value="DNAb Helicase, Chain A"/>
    <property type="match status" value="1"/>
</dbReference>
<dbReference type="InterPro" id="IPR016136">
    <property type="entry name" value="DNA_helicase_N/primase_C"/>
</dbReference>
<accession>A0A6M3K521</accession>
<dbReference type="Gene3D" id="3.40.50.300">
    <property type="entry name" value="P-loop containing nucleotide triphosphate hydrolases"/>
    <property type="match status" value="1"/>
</dbReference>
<dbReference type="GO" id="GO:0006260">
    <property type="term" value="P:DNA replication"/>
    <property type="evidence" value="ECO:0007669"/>
    <property type="project" value="UniProtKB-KW"/>
</dbReference>
<dbReference type="AlphaFoldDB" id="A0A6M3K521"/>
<reference evidence="4" key="1">
    <citation type="submission" date="2020-03" db="EMBL/GenBank/DDBJ databases">
        <title>The deep terrestrial virosphere.</title>
        <authorList>
            <person name="Holmfeldt K."/>
            <person name="Nilsson E."/>
            <person name="Simone D."/>
            <person name="Lopez-Fernandez M."/>
            <person name="Wu X."/>
            <person name="de Brujin I."/>
            <person name="Lundin D."/>
            <person name="Andersson A."/>
            <person name="Bertilsson S."/>
            <person name="Dopson M."/>
        </authorList>
    </citation>
    <scope>NUCLEOTIDE SEQUENCE</scope>
    <source>
        <strain evidence="4">MM415A01297</strain>
        <strain evidence="5">MM415B02543</strain>
    </source>
</reference>
<evidence type="ECO:0000259" key="3">
    <source>
        <dbReference type="Pfam" id="PF00772"/>
    </source>
</evidence>
<dbReference type="GO" id="GO:0005524">
    <property type="term" value="F:ATP binding"/>
    <property type="evidence" value="ECO:0007669"/>
    <property type="project" value="InterPro"/>
</dbReference>
<keyword evidence="1" id="KW-0235">DNA replication</keyword>
<dbReference type="SUPFAM" id="SSF52540">
    <property type="entry name" value="P-loop containing nucleoside triphosphate hydrolases"/>
    <property type="match status" value="1"/>
</dbReference>
<evidence type="ECO:0000256" key="2">
    <source>
        <dbReference type="ARBA" id="ARBA00023125"/>
    </source>
</evidence>
<dbReference type="PANTHER" id="PTHR30153:SF2">
    <property type="entry name" value="REPLICATIVE DNA HELICASE"/>
    <property type="match status" value="1"/>
</dbReference>
<dbReference type="PANTHER" id="PTHR30153">
    <property type="entry name" value="REPLICATIVE DNA HELICASE DNAB"/>
    <property type="match status" value="1"/>
</dbReference>
<name>A0A6M3K521_9ZZZZ</name>
<dbReference type="InterPro" id="IPR036390">
    <property type="entry name" value="WH_DNA-bd_sf"/>
</dbReference>
<dbReference type="EMBL" id="MT142286">
    <property type="protein sequence ID" value="QJA77506.1"/>
    <property type="molecule type" value="Genomic_DNA"/>
</dbReference>
<dbReference type="Gene3D" id="1.10.10.10">
    <property type="entry name" value="Winged helix-like DNA-binding domain superfamily/Winged helix DNA-binding domain"/>
    <property type="match status" value="1"/>
</dbReference>
<dbReference type="SUPFAM" id="SSF48024">
    <property type="entry name" value="N-terminal domain of DnaB helicase"/>
    <property type="match status" value="1"/>
</dbReference>
<dbReference type="Pfam" id="PF00772">
    <property type="entry name" value="DnaB"/>
    <property type="match status" value="1"/>
</dbReference>
<proteinExistence type="predicted"/>
<evidence type="ECO:0000313" key="4">
    <source>
        <dbReference type="EMBL" id="QJA77506.1"/>
    </source>
</evidence>
<keyword evidence="2" id="KW-0238">DNA-binding</keyword>
<dbReference type="GO" id="GO:0003678">
    <property type="term" value="F:DNA helicase activity"/>
    <property type="evidence" value="ECO:0007669"/>
    <property type="project" value="InterPro"/>
</dbReference>